<dbReference type="Gene3D" id="1.25.40.430">
    <property type="match status" value="1"/>
</dbReference>
<reference evidence="3 4" key="1">
    <citation type="submission" date="2012-08" db="EMBL/GenBank/DDBJ databases">
        <title>Oryza genome evolution.</title>
        <authorList>
            <person name="Wing R.A."/>
        </authorList>
    </citation>
    <scope>NUCLEOTIDE SEQUENCE</scope>
</reference>
<evidence type="ECO:0000256" key="1">
    <source>
        <dbReference type="SAM" id="MobiDB-lite"/>
    </source>
</evidence>
<accession>A0A0D9XNL7</accession>
<dbReference type="GO" id="GO:0051754">
    <property type="term" value="P:meiotic sister chromatid cohesion, centromeric"/>
    <property type="evidence" value="ECO:0007669"/>
    <property type="project" value="TreeGrafter"/>
</dbReference>
<keyword evidence="4" id="KW-1185">Reference proteome</keyword>
<dbReference type="eggNOG" id="KOG1166">
    <property type="taxonomic scope" value="Eukaryota"/>
</dbReference>
<dbReference type="PANTHER" id="PTHR14030">
    <property type="entry name" value="MITOTIC CHECKPOINT SERINE/THREONINE-PROTEIN KINASE BUB1"/>
    <property type="match status" value="1"/>
</dbReference>
<dbReference type="GO" id="GO:0004672">
    <property type="term" value="F:protein kinase activity"/>
    <property type="evidence" value="ECO:0007669"/>
    <property type="project" value="TreeGrafter"/>
</dbReference>
<dbReference type="SMART" id="SM00777">
    <property type="entry name" value="Mad3_BUB1_I"/>
    <property type="match status" value="1"/>
</dbReference>
<feature type="domain" description="BUB1 N-terminal" evidence="2">
    <location>
        <begin position="26"/>
        <end position="195"/>
    </location>
</feature>
<reference evidence="3" key="3">
    <citation type="submission" date="2015-04" db="UniProtKB">
        <authorList>
            <consortium name="EnsemblPlants"/>
        </authorList>
    </citation>
    <scope>IDENTIFICATION</scope>
</reference>
<dbReference type="Pfam" id="PF08311">
    <property type="entry name" value="Mad3_BUB1_I"/>
    <property type="match status" value="1"/>
</dbReference>
<dbReference type="AlphaFoldDB" id="A0A0D9XNL7"/>
<dbReference type="PANTHER" id="PTHR14030:SF2">
    <property type="entry name" value="OS11G0128700 PROTEIN"/>
    <property type="match status" value="1"/>
</dbReference>
<proteinExistence type="predicted"/>
<evidence type="ECO:0000259" key="2">
    <source>
        <dbReference type="PROSITE" id="PS51489"/>
    </source>
</evidence>
<dbReference type="FunFam" id="1.25.40.430:FF:000005">
    <property type="entry name" value="Mad3/BUB1 homology region 1"/>
    <property type="match status" value="1"/>
</dbReference>
<feature type="region of interest" description="Disordered" evidence="1">
    <location>
        <begin position="221"/>
        <end position="248"/>
    </location>
</feature>
<dbReference type="EnsemblPlants" id="LPERR11G01350.1">
    <property type="protein sequence ID" value="LPERR11G01350.1"/>
    <property type="gene ID" value="LPERR11G01350"/>
</dbReference>
<dbReference type="InterPro" id="IPR013212">
    <property type="entry name" value="Mad3/Bub1_I"/>
</dbReference>
<protein>
    <recommendedName>
        <fullName evidence="2">BUB1 N-terminal domain-containing protein</fullName>
    </recommendedName>
</protein>
<dbReference type="InterPro" id="IPR015661">
    <property type="entry name" value="Bub1/Mad3"/>
</dbReference>
<dbReference type="HOGENOM" id="CLU_022913_0_0_1"/>
<dbReference type="STRING" id="77586.A0A0D9XNL7"/>
<feature type="region of interest" description="Disordered" evidence="1">
    <location>
        <begin position="473"/>
        <end position="519"/>
    </location>
</feature>
<dbReference type="Proteomes" id="UP000032180">
    <property type="component" value="Chromosome 11"/>
</dbReference>
<evidence type="ECO:0000313" key="4">
    <source>
        <dbReference type="Proteomes" id="UP000032180"/>
    </source>
</evidence>
<evidence type="ECO:0000313" key="3">
    <source>
        <dbReference type="EnsemblPlants" id="LPERR11G01350.1"/>
    </source>
</evidence>
<reference evidence="4" key="2">
    <citation type="submission" date="2013-12" db="EMBL/GenBank/DDBJ databases">
        <authorList>
            <person name="Yu Y."/>
            <person name="Lee S."/>
            <person name="de Baynast K."/>
            <person name="Wissotski M."/>
            <person name="Liu L."/>
            <person name="Talag J."/>
            <person name="Goicoechea J."/>
            <person name="Angelova A."/>
            <person name="Jetty R."/>
            <person name="Kudrna D."/>
            <person name="Golser W."/>
            <person name="Rivera L."/>
            <person name="Zhang J."/>
            <person name="Wing R."/>
        </authorList>
    </citation>
    <scope>NUCLEOTIDE SEQUENCE</scope>
</reference>
<dbReference type="Gramene" id="LPERR11G01350.1">
    <property type="protein sequence ID" value="LPERR11G01350.1"/>
    <property type="gene ID" value="LPERR11G01350"/>
</dbReference>
<dbReference type="GO" id="GO:0007094">
    <property type="term" value="P:mitotic spindle assembly checkpoint signaling"/>
    <property type="evidence" value="ECO:0007669"/>
    <property type="project" value="InterPro"/>
</dbReference>
<name>A0A0D9XNL7_9ORYZ</name>
<dbReference type="PROSITE" id="PS51489">
    <property type="entry name" value="BUB1_N"/>
    <property type="match status" value="1"/>
</dbReference>
<sequence>MAAAAEQQCSRSAGGGDKEKDLLSAVVGDIRSYSGSDPLRPWLRGMRKLEAALQPAMLRAKLPRFLQKCAQEFLDDARYRDDPRYLLVWIQLMDYVKDAKPLLKKMEKNRIGLKRAAFYMAYALYYEKHKRFEDAEKMYCLGTHNLAEPIGELQKAHEQFIHRMELYKRRKQRVQQERMANNAKSIATSTNQVEGQSRSCTELKSNLVQRSGNGCNPHLGFQHPLGRTLSRGTSGDTKSLSRHNSDDTVVEPSAFEIFVDEDEPNRSEPSILQHNMKQENPKLSQQASTFEIFVDEHDPNCNNQKLAQHENVSKENTKVNQKASGFEIFVDENEPHGNGGNAMCHKSTGCPPKPFSGSRQRANYDFQKPFVGGFAILHDDKDEQFEENDNGVKINSGTVQLSCDKDTPHYPRQSDDSHPAISGLREDTVIHRFVGSAVVGEPKVENACHHGLIEPTVNLKEAMDDINSMFGRPLNFKGDRPKNKKTTALSEKRAAPPSNFSILADDDPEENPSAQVKPSVSCKSECQSDLFEPTITTRDVMAEINDMFGMPLDL</sequence>
<organism evidence="3 4">
    <name type="scientific">Leersia perrieri</name>
    <dbReference type="NCBI Taxonomy" id="77586"/>
    <lineage>
        <taxon>Eukaryota</taxon>
        <taxon>Viridiplantae</taxon>
        <taxon>Streptophyta</taxon>
        <taxon>Embryophyta</taxon>
        <taxon>Tracheophyta</taxon>
        <taxon>Spermatophyta</taxon>
        <taxon>Magnoliopsida</taxon>
        <taxon>Liliopsida</taxon>
        <taxon>Poales</taxon>
        <taxon>Poaceae</taxon>
        <taxon>BOP clade</taxon>
        <taxon>Oryzoideae</taxon>
        <taxon>Oryzeae</taxon>
        <taxon>Oryzinae</taxon>
        <taxon>Leersia</taxon>
    </lineage>
</organism>